<comment type="caution">
    <text evidence="2">The sequence shown here is derived from an EMBL/GenBank/DDBJ whole genome shotgun (WGS) entry which is preliminary data.</text>
</comment>
<name>A0A918J4J4_9ACTN</name>
<sequence>MDRGLRDYTPCVIFTLPGSRTVRAFTAAVVGGAAGAGVYGLQSAGGVYAFTAVGAAVGALGYLAAGFYRRTARLTEMRITVPQLSELTFVVNDHTRAVSWQLFVESVTRTSTQRLDDGDGNLREVLTSLYGLFATTRDILKAARPTGHGDGVTVEYLAVNLLNRELRPFLSKWHVRLREFEDANPGLDESRWPQAAECRRELARLQDDVQKYVLDFARLAGVRDPELMLGTVPRTP</sequence>
<dbReference type="AlphaFoldDB" id="A0A918J4J4"/>
<dbReference type="Proteomes" id="UP000620224">
    <property type="component" value="Unassembled WGS sequence"/>
</dbReference>
<keyword evidence="1" id="KW-0812">Transmembrane</keyword>
<reference evidence="2" key="1">
    <citation type="journal article" date="2014" name="Int. J. Syst. Evol. Microbiol.">
        <title>Complete genome sequence of Corynebacterium casei LMG S-19264T (=DSM 44701T), isolated from a smear-ripened cheese.</title>
        <authorList>
            <consortium name="US DOE Joint Genome Institute (JGI-PGF)"/>
            <person name="Walter F."/>
            <person name="Albersmeier A."/>
            <person name="Kalinowski J."/>
            <person name="Ruckert C."/>
        </authorList>
    </citation>
    <scope>NUCLEOTIDE SEQUENCE</scope>
    <source>
        <strain evidence="2">JCM 4490</strain>
    </source>
</reference>
<accession>A0A918J4J4</accession>
<protein>
    <submittedName>
        <fullName evidence="2">Uncharacterized protein</fullName>
    </submittedName>
</protein>
<reference evidence="2" key="2">
    <citation type="submission" date="2020-09" db="EMBL/GenBank/DDBJ databases">
        <authorList>
            <person name="Sun Q."/>
            <person name="Ohkuma M."/>
        </authorList>
    </citation>
    <scope>NUCLEOTIDE SEQUENCE</scope>
    <source>
        <strain evidence="2">JCM 4490</strain>
    </source>
</reference>
<proteinExistence type="predicted"/>
<evidence type="ECO:0000313" key="2">
    <source>
        <dbReference type="EMBL" id="GGW44003.1"/>
    </source>
</evidence>
<keyword evidence="1" id="KW-0472">Membrane</keyword>
<keyword evidence="1" id="KW-1133">Transmembrane helix</keyword>
<feature type="transmembrane region" description="Helical" evidence="1">
    <location>
        <begin position="47"/>
        <end position="68"/>
    </location>
</feature>
<evidence type="ECO:0000313" key="3">
    <source>
        <dbReference type="Proteomes" id="UP000620224"/>
    </source>
</evidence>
<feature type="transmembrane region" description="Helical" evidence="1">
    <location>
        <begin position="21"/>
        <end position="41"/>
    </location>
</feature>
<keyword evidence="3" id="KW-1185">Reference proteome</keyword>
<organism evidence="2 3">
    <name type="scientific">Streptomyces lucensis JCM 4490</name>
    <dbReference type="NCBI Taxonomy" id="1306176"/>
    <lineage>
        <taxon>Bacteria</taxon>
        <taxon>Bacillati</taxon>
        <taxon>Actinomycetota</taxon>
        <taxon>Actinomycetes</taxon>
        <taxon>Kitasatosporales</taxon>
        <taxon>Streptomycetaceae</taxon>
        <taxon>Streptomyces</taxon>
    </lineage>
</organism>
<evidence type="ECO:0000256" key="1">
    <source>
        <dbReference type="SAM" id="Phobius"/>
    </source>
</evidence>
<dbReference type="EMBL" id="BMUE01000003">
    <property type="protein sequence ID" value="GGW44003.1"/>
    <property type="molecule type" value="Genomic_DNA"/>
</dbReference>
<gene>
    <name evidence="2" type="ORF">GCM10010503_20870</name>
</gene>